<evidence type="ECO:0000259" key="2">
    <source>
        <dbReference type="PROSITE" id="PS51848"/>
    </source>
</evidence>
<dbReference type="InterPro" id="IPR022735">
    <property type="entry name" value="bMERB_dom"/>
</dbReference>
<sequence>AYRYALSQPHASGACTTSNATPAPSPPHHSPLCLDRLTAGLATATGYGSSYIAAEQAAIEVAQRELDEEAGELEARIRAQQPGSPQEEELLRRWLPTVNRKNALIHRERQLFIM</sequence>
<dbReference type="EMBL" id="CAAALY010088669">
    <property type="protein sequence ID" value="VEL27642.1"/>
    <property type="molecule type" value="Genomic_DNA"/>
</dbReference>
<feature type="domain" description="BMERB" evidence="2">
    <location>
        <begin position="34"/>
        <end position="114"/>
    </location>
</feature>
<gene>
    <name evidence="3" type="ORF">PXEA_LOCUS21082</name>
</gene>
<dbReference type="PROSITE" id="PS51848">
    <property type="entry name" value="BMERB"/>
    <property type="match status" value="1"/>
</dbReference>
<evidence type="ECO:0000313" key="3">
    <source>
        <dbReference type="EMBL" id="VEL27642.1"/>
    </source>
</evidence>
<dbReference type="Pfam" id="PF12130">
    <property type="entry name" value="bMERB_dom"/>
    <property type="match status" value="1"/>
</dbReference>
<dbReference type="Proteomes" id="UP000784294">
    <property type="component" value="Unassembled WGS sequence"/>
</dbReference>
<organism evidence="3 4">
    <name type="scientific">Protopolystoma xenopodis</name>
    <dbReference type="NCBI Taxonomy" id="117903"/>
    <lineage>
        <taxon>Eukaryota</taxon>
        <taxon>Metazoa</taxon>
        <taxon>Spiralia</taxon>
        <taxon>Lophotrochozoa</taxon>
        <taxon>Platyhelminthes</taxon>
        <taxon>Monogenea</taxon>
        <taxon>Polyopisthocotylea</taxon>
        <taxon>Polystomatidea</taxon>
        <taxon>Polystomatidae</taxon>
        <taxon>Protopolystoma</taxon>
    </lineage>
</organism>
<evidence type="ECO:0000256" key="1">
    <source>
        <dbReference type="SAM" id="MobiDB-lite"/>
    </source>
</evidence>
<protein>
    <recommendedName>
        <fullName evidence="2">BMERB domain-containing protein</fullName>
    </recommendedName>
</protein>
<reference evidence="3" key="1">
    <citation type="submission" date="2018-11" db="EMBL/GenBank/DDBJ databases">
        <authorList>
            <consortium name="Pathogen Informatics"/>
        </authorList>
    </citation>
    <scope>NUCLEOTIDE SEQUENCE</scope>
</reference>
<name>A0A448X481_9PLAT</name>
<feature type="region of interest" description="Disordered" evidence="1">
    <location>
        <begin position="1"/>
        <end position="31"/>
    </location>
</feature>
<accession>A0A448X481</accession>
<evidence type="ECO:0000313" key="4">
    <source>
        <dbReference type="Proteomes" id="UP000784294"/>
    </source>
</evidence>
<dbReference type="AlphaFoldDB" id="A0A448X481"/>
<proteinExistence type="predicted"/>
<feature type="non-terminal residue" evidence="3">
    <location>
        <position position="1"/>
    </location>
</feature>
<comment type="caution">
    <text evidence="3">The sequence shown here is derived from an EMBL/GenBank/DDBJ whole genome shotgun (WGS) entry which is preliminary data.</text>
</comment>
<keyword evidence="4" id="KW-1185">Reference proteome</keyword>